<name>A0AAV2GCK8_9ROSI</name>
<dbReference type="PANTHER" id="PTHR34145">
    <property type="entry name" value="OS02G0105600 PROTEIN"/>
    <property type="match status" value="1"/>
</dbReference>
<reference evidence="2 3" key="1">
    <citation type="submission" date="2024-04" db="EMBL/GenBank/DDBJ databases">
        <authorList>
            <person name="Fracassetti M."/>
        </authorList>
    </citation>
    <scope>NUCLEOTIDE SEQUENCE [LARGE SCALE GENOMIC DNA]</scope>
</reference>
<evidence type="ECO:0000313" key="3">
    <source>
        <dbReference type="Proteomes" id="UP001497516"/>
    </source>
</evidence>
<gene>
    <name evidence="2" type="ORF">LTRI10_LOCUS48035</name>
</gene>
<protein>
    <recommendedName>
        <fullName evidence="1">F-box/LRR-repeat protein 15/At3g58940/PEG3-like LRR domain-containing protein</fullName>
    </recommendedName>
</protein>
<dbReference type="Proteomes" id="UP001497516">
    <property type="component" value="Chromosome 8"/>
</dbReference>
<proteinExistence type="predicted"/>
<dbReference type="Pfam" id="PF24758">
    <property type="entry name" value="LRR_At5g56370"/>
    <property type="match status" value="1"/>
</dbReference>
<organism evidence="2 3">
    <name type="scientific">Linum trigynum</name>
    <dbReference type="NCBI Taxonomy" id="586398"/>
    <lineage>
        <taxon>Eukaryota</taxon>
        <taxon>Viridiplantae</taxon>
        <taxon>Streptophyta</taxon>
        <taxon>Embryophyta</taxon>
        <taxon>Tracheophyta</taxon>
        <taxon>Spermatophyta</taxon>
        <taxon>Magnoliopsida</taxon>
        <taxon>eudicotyledons</taxon>
        <taxon>Gunneridae</taxon>
        <taxon>Pentapetalae</taxon>
        <taxon>rosids</taxon>
        <taxon>fabids</taxon>
        <taxon>Malpighiales</taxon>
        <taxon>Linaceae</taxon>
        <taxon>Linum</taxon>
    </lineage>
</organism>
<evidence type="ECO:0000259" key="1">
    <source>
        <dbReference type="Pfam" id="PF24758"/>
    </source>
</evidence>
<dbReference type="SUPFAM" id="SSF81383">
    <property type="entry name" value="F-box domain"/>
    <property type="match status" value="1"/>
</dbReference>
<dbReference type="InterPro" id="IPR055411">
    <property type="entry name" value="LRR_FXL15/At3g58940/PEG3-like"/>
</dbReference>
<dbReference type="InterPro" id="IPR036047">
    <property type="entry name" value="F-box-like_dom_sf"/>
</dbReference>
<dbReference type="InterPro" id="IPR032675">
    <property type="entry name" value="LRR_dom_sf"/>
</dbReference>
<evidence type="ECO:0000313" key="2">
    <source>
        <dbReference type="EMBL" id="CAL1408441.1"/>
    </source>
</evidence>
<feature type="domain" description="F-box/LRR-repeat protein 15/At3g58940/PEG3-like LRR" evidence="1">
    <location>
        <begin position="94"/>
        <end position="199"/>
    </location>
</feature>
<accession>A0AAV2GCK8</accession>
<dbReference type="AlphaFoldDB" id="A0AAV2GCK8"/>
<dbReference type="SUPFAM" id="SSF52047">
    <property type="entry name" value="RNI-like"/>
    <property type="match status" value="1"/>
</dbReference>
<sequence>MKGLSDSCSTDRISDLPAVLADHIVAFLPLKDAAKAATLSTQWSNPTTKVVLAIPGLIPCDEIDHFILYLANNKVLRDFTLRILDESGRYVYDLRNFPSLFAAIELSTLKLHSCEFRPPPGFVGFNKLTHLELNNIMLDEDFFVDFVTKCPLLEDLRIIDCCGLGAPLGIDAPRLKVLCFRVILRSIWFKYTPLLSLVSILDERDYLSNKLYDDQQDSVDIVDVFASLPALQELKLGIEFLQLRLAILLPYSALFCFSPSAQYSCILVLFSTLVTCCSLLEAGELTGSTGCCFQRLEELIIDGSHGSQVELDLVRLVLANAPLLRRIVIDGLHLI</sequence>
<dbReference type="PANTHER" id="PTHR34145:SF28">
    <property type="entry name" value="F-BOX DOMAIN-CONTAINING PROTEIN"/>
    <property type="match status" value="1"/>
</dbReference>
<dbReference type="Gene3D" id="3.80.10.10">
    <property type="entry name" value="Ribonuclease Inhibitor"/>
    <property type="match status" value="1"/>
</dbReference>
<dbReference type="EMBL" id="OZ034821">
    <property type="protein sequence ID" value="CAL1408441.1"/>
    <property type="molecule type" value="Genomic_DNA"/>
</dbReference>
<keyword evidence="3" id="KW-1185">Reference proteome</keyword>
<dbReference type="InterPro" id="IPR053772">
    <property type="entry name" value="At1g61320/At1g61330-like"/>
</dbReference>